<name>A0A3S0HPR7_9BACI</name>
<evidence type="ECO:0000313" key="2">
    <source>
        <dbReference type="Proteomes" id="UP000276349"/>
    </source>
</evidence>
<comment type="caution">
    <text evidence="1">The sequence shown here is derived from an EMBL/GenBank/DDBJ whole genome shotgun (WGS) entry which is preliminary data.</text>
</comment>
<dbReference type="RefSeq" id="WP_126292622.1">
    <property type="nucleotide sequence ID" value="NZ_CP155468.1"/>
</dbReference>
<proteinExistence type="predicted"/>
<accession>A0A3S0HPR7</accession>
<dbReference type="AlphaFoldDB" id="A0A3S0HPR7"/>
<dbReference type="Proteomes" id="UP000276349">
    <property type="component" value="Unassembled WGS sequence"/>
</dbReference>
<organism evidence="1 2">
    <name type="scientific">Lysinibacillus telephonicus</name>
    <dbReference type="NCBI Taxonomy" id="1714840"/>
    <lineage>
        <taxon>Bacteria</taxon>
        <taxon>Bacillati</taxon>
        <taxon>Bacillota</taxon>
        <taxon>Bacilli</taxon>
        <taxon>Bacillales</taxon>
        <taxon>Bacillaceae</taxon>
        <taxon>Lysinibacillus</taxon>
    </lineage>
</organism>
<sequence>MTVLEKEKPTFKPSKYLSNNDREKLRLLELAILQSESLSELKQYEKELERLIKKAYLRKKRRISE</sequence>
<evidence type="ECO:0000313" key="1">
    <source>
        <dbReference type="EMBL" id="RTQ95756.1"/>
    </source>
</evidence>
<dbReference type="EMBL" id="RXNR01000004">
    <property type="protein sequence ID" value="RTQ95756.1"/>
    <property type="molecule type" value="Genomic_DNA"/>
</dbReference>
<protein>
    <submittedName>
        <fullName evidence="1">Uncharacterized protein</fullName>
    </submittedName>
</protein>
<reference evidence="1 2" key="1">
    <citation type="submission" date="2018-12" db="EMBL/GenBank/DDBJ databases">
        <authorList>
            <person name="Yu L."/>
        </authorList>
    </citation>
    <scope>NUCLEOTIDE SEQUENCE [LARGE SCALE GENOMIC DNA]</scope>
    <source>
        <strain evidence="1 2">S5H2222</strain>
    </source>
</reference>
<gene>
    <name evidence="1" type="ORF">EKG35_01885</name>
</gene>
<keyword evidence="2" id="KW-1185">Reference proteome</keyword>